<evidence type="ECO:0000313" key="3">
    <source>
        <dbReference type="EMBL" id="GGO02906.1"/>
    </source>
</evidence>
<accession>A0ABQ2L4P5</accession>
<dbReference type="EMBL" id="BMLN01000007">
    <property type="protein sequence ID" value="GGO02906.1"/>
    <property type="molecule type" value="Genomic_DNA"/>
</dbReference>
<sequence>MHPCCKSIFDQLDIAIESVQALIRSLNEEELVVKGHPNKMSVGELLAHLSVLCEADFRIGAGASLEDMQRFYEQTEPAQTLQALESSLLQHYSALKTGIASLTNRELEQQTVSYWGVKYSRFEWLVETLAHFYHHRGQLHAMIVHVLHKNPEIKLFE</sequence>
<dbReference type="SUPFAM" id="SSF109854">
    <property type="entry name" value="DinB/YfiT-like putative metalloenzymes"/>
    <property type="match status" value="1"/>
</dbReference>
<evidence type="ECO:0000256" key="1">
    <source>
        <dbReference type="ARBA" id="ARBA00008635"/>
    </source>
</evidence>
<evidence type="ECO:0000313" key="4">
    <source>
        <dbReference type="Proteomes" id="UP000606653"/>
    </source>
</evidence>
<dbReference type="RefSeq" id="WP_018976700.1">
    <property type="nucleotide sequence ID" value="NZ_BMLN01000007.1"/>
</dbReference>
<reference evidence="4" key="1">
    <citation type="journal article" date="2019" name="Int. J. Syst. Evol. Microbiol.">
        <title>The Global Catalogue of Microorganisms (GCM) 10K type strain sequencing project: providing services to taxonomists for standard genome sequencing and annotation.</title>
        <authorList>
            <consortium name="The Broad Institute Genomics Platform"/>
            <consortium name="The Broad Institute Genome Sequencing Center for Infectious Disease"/>
            <person name="Wu L."/>
            <person name="Ma J."/>
        </authorList>
    </citation>
    <scope>NUCLEOTIDE SEQUENCE [LARGE SCALE GENOMIC DNA]</scope>
    <source>
        <strain evidence="4">CGMCC 1.6964</strain>
    </source>
</reference>
<comment type="caution">
    <text evidence="3">The sequence shown here is derived from an EMBL/GenBank/DDBJ whole genome shotgun (WGS) entry which is preliminary data.</text>
</comment>
<evidence type="ECO:0000256" key="2">
    <source>
        <dbReference type="ARBA" id="ARBA00022723"/>
    </source>
</evidence>
<dbReference type="InterPro" id="IPR007837">
    <property type="entry name" value="DinB"/>
</dbReference>
<name>A0ABQ2L4P5_9BACL</name>
<comment type="similarity">
    <text evidence="1">Belongs to the DinB family.</text>
</comment>
<gene>
    <name evidence="3" type="ORF">GCM10010969_26660</name>
</gene>
<dbReference type="Proteomes" id="UP000606653">
    <property type="component" value="Unassembled WGS sequence"/>
</dbReference>
<dbReference type="InterPro" id="IPR034660">
    <property type="entry name" value="DinB/YfiT-like"/>
</dbReference>
<organism evidence="3 4">
    <name type="scientific">Saccharibacillus kuerlensis</name>
    <dbReference type="NCBI Taxonomy" id="459527"/>
    <lineage>
        <taxon>Bacteria</taxon>
        <taxon>Bacillati</taxon>
        <taxon>Bacillota</taxon>
        <taxon>Bacilli</taxon>
        <taxon>Bacillales</taxon>
        <taxon>Paenibacillaceae</taxon>
        <taxon>Saccharibacillus</taxon>
    </lineage>
</organism>
<keyword evidence="4" id="KW-1185">Reference proteome</keyword>
<dbReference type="Gene3D" id="1.20.120.450">
    <property type="entry name" value="dinb family like domain"/>
    <property type="match status" value="1"/>
</dbReference>
<keyword evidence="2" id="KW-0479">Metal-binding</keyword>
<evidence type="ECO:0008006" key="5">
    <source>
        <dbReference type="Google" id="ProtNLM"/>
    </source>
</evidence>
<dbReference type="Pfam" id="PF05163">
    <property type="entry name" value="DinB"/>
    <property type="match status" value="1"/>
</dbReference>
<protein>
    <recommendedName>
        <fullName evidence="5">Damage-inducible protein DinB</fullName>
    </recommendedName>
</protein>
<proteinExistence type="inferred from homology"/>